<dbReference type="Proteomes" id="UP000034753">
    <property type="component" value="Unassembled WGS sequence"/>
</dbReference>
<dbReference type="Gene3D" id="3.40.50.1390">
    <property type="entry name" value="Resolvase, N-terminal catalytic domain"/>
    <property type="match status" value="1"/>
</dbReference>
<dbReference type="InterPro" id="IPR050639">
    <property type="entry name" value="SSR_resolvase"/>
</dbReference>
<reference evidence="3 4" key="1">
    <citation type="journal article" date="2015" name="Nature">
        <title>rRNA introns, odd ribosomes, and small enigmatic genomes across a large radiation of phyla.</title>
        <authorList>
            <person name="Brown C.T."/>
            <person name="Hug L.A."/>
            <person name="Thomas B.C."/>
            <person name="Sharon I."/>
            <person name="Castelle C.J."/>
            <person name="Singh A."/>
            <person name="Wilkins M.J."/>
            <person name="Williams K.H."/>
            <person name="Banfield J.F."/>
        </authorList>
    </citation>
    <scope>NUCLEOTIDE SEQUENCE [LARGE SCALE GENOMIC DNA]</scope>
</reference>
<dbReference type="Pfam" id="PF07508">
    <property type="entry name" value="Recombinase"/>
    <property type="match status" value="1"/>
</dbReference>
<evidence type="ECO:0000259" key="2">
    <source>
        <dbReference type="PROSITE" id="PS51737"/>
    </source>
</evidence>
<dbReference type="PROSITE" id="PS51736">
    <property type="entry name" value="RECOMBINASES_3"/>
    <property type="match status" value="1"/>
</dbReference>
<dbReference type="Gene3D" id="3.90.1750.20">
    <property type="entry name" value="Putative Large Serine Recombinase, Chain B, Domain 2"/>
    <property type="match status" value="1"/>
</dbReference>
<evidence type="ECO:0000259" key="1">
    <source>
        <dbReference type="PROSITE" id="PS51736"/>
    </source>
</evidence>
<dbReference type="PANTHER" id="PTHR30461:SF23">
    <property type="entry name" value="DNA RECOMBINASE-RELATED"/>
    <property type="match status" value="1"/>
</dbReference>
<dbReference type="InterPro" id="IPR011109">
    <property type="entry name" value="DNA_bind_recombinase_dom"/>
</dbReference>
<dbReference type="PROSITE" id="PS51737">
    <property type="entry name" value="RECOMBINASE_DNA_BIND"/>
    <property type="match status" value="1"/>
</dbReference>
<evidence type="ECO:0000313" key="3">
    <source>
        <dbReference type="EMBL" id="KKS11247.1"/>
    </source>
</evidence>
<dbReference type="InterPro" id="IPR006119">
    <property type="entry name" value="Resolv_N"/>
</dbReference>
<feature type="domain" description="Resolvase/invertase-type recombinase catalytic" evidence="1">
    <location>
        <begin position="5"/>
        <end position="158"/>
    </location>
</feature>
<dbReference type="SUPFAM" id="SSF53041">
    <property type="entry name" value="Resolvase-like"/>
    <property type="match status" value="1"/>
</dbReference>
<protein>
    <recommendedName>
        <fullName evidence="5">Recombinase</fullName>
    </recommendedName>
</protein>
<dbReference type="SMART" id="SM00857">
    <property type="entry name" value="Resolvase"/>
    <property type="match status" value="1"/>
</dbReference>
<evidence type="ECO:0008006" key="5">
    <source>
        <dbReference type="Google" id="ProtNLM"/>
    </source>
</evidence>
<feature type="domain" description="Recombinase" evidence="2">
    <location>
        <begin position="153"/>
        <end position="277"/>
    </location>
</feature>
<dbReference type="InterPro" id="IPR036162">
    <property type="entry name" value="Resolvase-like_N_sf"/>
</dbReference>
<organism evidence="3 4">
    <name type="scientific">Candidatus Daviesbacteria bacterium GW2011_GWB1_41_5</name>
    <dbReference type="NCBI Taxonomy" id="1618429"/>
    <lineage>
        <taxon>Bacteria</taxon>
        <taxon>Candidatus Daviesiibacteriota</taxon>
    </lineage>
</organism>
<dbReference type="EMBL" id="LCBN01000079">
    <property type="protein sequence ID" value="KKS11247.1"/>
    <property type="molecule type" value="Genomic_DNA"/>
</dbReference>
<dbReference type="GO" id="GO:0003677">
    <property type="term" value="F:DNA binding"/>
    <property type="evidence" value="ECO:0007669"/>
    <property type="project" value="InterPro"/>
</dbReference>
<gene>
    <name evidence="3" type="ORF">UU67_C0079G0009</name>
</gene>
<name>A0A0G0WGS0_9BACT</name>
<dbReference type="PANTHER" id="PTHR30461">
    <property type="entry name" value="DNA-INVERTASE FROM LAMBDOID PROPHAGE"/>
    <property type="match status" value="1"/>
</dbReference>
<accession>A0A0G0WGS0</accession>
<dbReference type="CDD" id="cd00338">
    <property type="entry name" value="Ser_Recombinase"/>
    <property type="match status" value="1"/>
</dbReference>
<dbReference type="Pfam" id="PF00239">
    <property type="entry name" value="Resolvase"/>
    <property type="match status" value="1"/>
</dbReference>
<sequence length="564" mass="65320">MTNKLYFIYCRKSSESEDRQVLSIESQKEELLKLAQRNKFIVKEIFSEAQSAKAPGRPVFNEMMAKIHNNEACGILCWKLDRLARNPIDGGSIIWALKEYKTEIVTPSQIFRQEDENTILMYIEFGMAQKFVDDLSKNVKRGLKTKAEKGWLPSGAKPGYMNDKYAEKGNKTIKKDPIRFPLIRKAWDMMLTGLYSPPQILRRLNEEWGYRTTEHKRIGGKPMSRSMIYLVFTDPFYYGEFEYPTGSGTWHKGKHQAMITKDEFDRVQILLGRKGRAKPKTHQFFATGLIKCGECGAMITAEEKWQIICSNCKFKFVSQNKECCPKCKTPIEEIVNPKILHYIYYHCTKRINPKCTQGSIRQEDLEQQIESLLSKIRISERFKEWAIKYLNEVNDNETNDRNAVLGSLQEAYNSCLKRIDNLLNLKISPQNTDGSLISDEEYKKQKAALSKEKTNLEEKLNDTGYRVTKWLELAEKTFDFACHARDRFNTGDLQTKKEILFGLGQNLTLKDKTVLVELERPLHFIEKAVQEESTISARLEPNKKPAVTGKLEDYWVKNPSMLRG</sequence>
<proteinExistence type="predicted"/>
<comment type="caution">
    <text evidence="3">The sequence shown here is derived from an EMBL/GenBank/DDBJ whole genome shotgun (WGS) entry which is preliminary data.</text>
</comment>
<dbReference type="AlphaFoldDB" id="A0A0G0WGS0"/>
<dbReference type="InterPro" id="IPR038109">
    <property type="entry name" value="DNA_bind_recomb_sf"/>
</dbReference>
<evidence type="ECO:0000313" key="4">
    <source>
        <dbReference type="Proteomes" id="UP000034753"/>
    </source>
</evidence>
<dbReference type="GO" id="GO:0000150">
    <property type="term" value="F:DNA strand exchange activity"/>
    <property type="evidence" value="ECO:0007669"/>
    <property type="project" value="InterPro"/>
</dbReference>